<dbReference type="KEGG" id="xne:XNC1_1922"/>
<keyword evidence="2" id="KW-1185">Reference proteome</keyword>
<reference evidence="1 2" key="1">
    <citation type="journal article" date="2011" name="PLoS ONE">
        <title>The entomopathogenic bacterial endosymbionts xenorhabdus and photorhabdus: convergent lifestyles from divergent genomes.</title>
        <authorList>
            <person name="Chaston J.M."/>
            <person name="Suen G."/>
            <person name="Tucker S.L."/>
            <person name="Andersen A.W."/>
            <person name="Bhasin A."/>
            <person name="Bode E."/>
            <person name="Bode H.B."/>
            <person name="Brachmann A.O."/>
            <person name="Cowles C.E."/>
            <person name="Cowles K.N."/>
            <person name="Darby C."/>
            <person name="de Leon L."/>
            <person name="Drace K."/>
            <person name="Du Z."/>
            <person name="Givaudan A."/>
            <person name="Herbert Tran E.E."/>
            <person name="Jewell K.A."/>
            <person name="Knack J.J."/>
            <person name="Krasomil-Osterfeld K.C."/>
            <person name="Kukor R."/>
            <person name="Lanois A."/>
            <person name="Latreille P."/>
            <person name="Leimgruber N.K."/>
            <person name="Lipke C.M."/>
            <person name="Liu R."/>
            <person name="Lu X."/>
            <person name="Martens E.C."/>
            <person name="Marri P.R."/>
            <person name="Medigue C."/>
            <person name="Menard M.L."/>
            <person name="Miller N.M."/>
            <person name="Morales-Soto N."/>
            <person name="Norton S."/>
            <person name="Ogier J.C."/>
            <person name="Orchard S.S."/>
            <person name="Park D."/>
            <person name="Park Y."/>
            <person name="Qurollo B.A."/>
            <person name="Sugar D.R."/>
            <person name="Richards G.R."/>
            <person name="Rouy Z."/>
            <person name="Slominski B."/>
            <person name="Slominski K."/>
            <person name="Snyder H."/>
            <person name="Tjaden B.C."/>
            <person name="van der Hoeven R."/>
            <person name="Welch R.D."/>
            <person name="Wheeler C."/>
            <person name="Xiang B."/>
            <person name="Barbazuk B."/>
            <person name="Gaudriault S."/>
            <person name="Goodner B."/>
            <person name="Slater S.C."/>
            <person name="Forst S."/>
            <person name="Goldman B.S."/>
            <person name="Goodrich-Blair H."/>
        </authorList>
    </citation>
    <scope>NUCLEOTIDE SEQUENCE [LARGE SCALE GENOMIC DNA]</scope>
    <source>
        <strain evidence="2">ATCC 19061 / DSM 3370 / CCUG 14189 / LMG 1036 / NCIMB 9965 / AN6</strain>
    </source>
</reference>
<protein>
    <submittedName>
        <fullName evidence="1">Uncharacterized protein</fullName>
    </submittedName>
</protein>
<dbReference type="STRING" id="406817.XNC1_1922"/>
<name>D3VDR5_XENNA</name>
<evidence type="ECO:0000313" key="1">
    <source>
        <dbReference type="EMBL" id="CBJ89982.1"/>
    </source>
</evidence>
<dbReference type="Proteomes" id="UP000008075">
    <property type="component" value="Chromosome"/>
</dbReference>
<proteinExistence type="predicted"/>
<gene>
    <name evidence="1" type="ordered locus">XNC1_1922</name>
</gene>
<organism evidence="1 2">
    <name type="scientific">Xenorhabdus nematophila (strain ATCC 19061 / DSM 3370 / CCUG 14189 / LMG 1036 / NCIMB 9965 / AN6)</name>
    <dbReference type="NCBI Taxonomy" id="406817"/>
    <lineage>
        <taxon>Bacteria</taxon>
        <taxon>Pseudomonadati</taxon>
        <taxon>Pseudomonadota</taxon>
        <taxon>Gammaproteobacteria</taxon>
        <taxon>Enterobacterales</taxon>
        <taxon>Morganellaceae</taxon>
        <taxon>Xenorhabdus</taxon>
    </lineage>
</organism>
<sequence>MRSLLNNVLTCEALRKNRSKNEKNRNPCFINTHKTRITVKTVQIN</sequence>
<evidence type="ECO:0000313" key="2">
    <source>
        <dbReference type="Proteomes" id="UP000008075"/>
    </source>
</evidence>
<dbReference type="HOGENOM" id="CLU_3260018_0_0_6"/>
<dbReference type="EMBL" id="FN667742">
    <property type="protein sequence ID" value="CBJ89982.1"/>
    <property type="molecule type" value="Genomic_DNA"/>
</dbReference>
<accession>D3VDR5</accession>
<dbReference type="AlphaFoldDB" id="D3VDR5"/>